<dbReference type="Proteomes" id="UP000634229">
    <property type="component" value="Unassembled WGS sequence"/>
</dbReference>
<evidence type="ECO:0000313" key="2">
    <source>
        <dbReference type="EMBL" id="MBL1095889.1"/>
    </source>
</evidence>
<dbReference type="InterPro" id="IPR000639">
    <property type="entry name" value="Epox_hydrolase-like"/>
</dbReference>
<gene>
    <name evidence="2" type="ORF">JK363_04175</name>
</gene>
<dbReference type="InterPro" id="IPR050228">
    <property type="entry name" value="Carboxylesterase_BioH"/>
</dbReference>
<protein>
    <submittedName>
        <fullName evidence="2">Alpha/beta hydrolase</fullName>
    </submittedName>
</protein>
<dbReference type="GO" id="GO:0016787">
    <property type="term" value="F:hydrolase activity"/>
    <property type="evidence" value="ECO:0007669"/>
    <property type="project" value="UniProtKB-KW"/>
</dbReference>
<dbReference type="SUPFAM" id="SSF53474">
    <property type="entry name" value="alpha/beta-Hydrolases"/>
    <property type="match status" value="1"/>
</dbReference>
<dbReference type="InterPro" id="IPR000073">
    <property type="entry name" value="AB_hydrolase_1"/>
</dbReference>
<proteinExistence type="predicted"/>
<feature type="domain" description="AB hydrolase-1" evidence="1">
    <location>
        <begin position="40"/>
        <end position="279"/>
    </location>
</feature>
<dbReference type="EMBL" id="JAERRF010000002">
    <property type="protein sequence ID" value="MBL1095889.1"/>
    <property type="molecule type" value="Genomic_DNA"/>
</dbReference>
<name>A0ABS1N7H8_9ACTN</name>
<evidence type="ECO:0000259" key="1">
    <source>
        <dbReference type="Pfam" id="PF12697"/>
    </source>
</evidence>
<keyword evidence="2" id="KW-0378">Hydrolase</keyword>
<comment type="caution">
    <text evidence="2">The sequence shown here is derived from an EMBL/GenBank/DDBJ whole genome shotgun (WGS) entry which is preliminary data.</text>
</comment>
<dbReference type="RefSeq" id="WP_201871483.1">
    <property type="nucleotide sequence ID" value="NZ_JAERRF010000002.1"/>
</dbReference>
<dbReference type="PANTHER" id="PTHR43194:SF2">
    <property type="entry name" value="PEROXISOMAL MEMBRANE PROTEIN LPX1"/>
    <property type="match status" value="1"/>
</dbReference>
<evidence type="ECO:0000313" key="3">
    <source>
        <dbReference type="Proteomes" id="UP000634229"/>
    </source>
</evidence>
<dbReference type="PANTHER" id="PTHR43194">
    <property type="entry name" value="HYDROLASE ALPHA/BETA FOLD FAMILY"/>
    <property type="match status" value="1"/>
</dbReference>
<organism evidence="2 3">
    <name type="scientific">Streptomyces coffeae</name>
    <dbReference type="NCBI Taxonomy" id="621382"/>
    <lineage>
        <taxon>Bacteria</taxon>
        <taxon>Bacillati</taxon>
        <taxon>Actinomycetota</taxon>
        <taxon>Actinomycetes</taxon>
        <taxon>Kitasatosporales</taxon>
        <taxon>Streptomycetaceae</taxon>
        <taxon>Streptomyces</taxon>
    </lineage>
</organism>
<accession>A0ABS1N7H8</accession>
<reference evidence="2 3" key="1">
    <citation type="submission" date="2021-01" db="EMBL/GenBank/DDBJ databases">
        <title>WGS of actinomycetes isolated from Thailand.</title>
        <authorList>
            <person name="Thawai C."/>
        </authorList>
    </citation>
    <scope>NUCLEOTIDE SEQUENCE [LARGE SCALE GENOMIC DNA]</scope>
    <source>
        <strain evidence="2 3">CA1R205</strain>
    </source>
</reference>
<sequence length="288" mass="30690">MSRPPFLTLPAGVRAYRLGTARGEFAVHDARPGSAARGTVLLVPGFTGSKEDFIALLEPLAAAGFRAVAVDGRGQYESPGPRDQDAYTQAELVLDVLAQATAVSAATEDPVHLLGHSLGGLIARAAVLRDPGAFSSLTIMSSGPAAISAAQQARTKLLIDALTVMDMESVWQAMRELDPPEAADAATPPGVREFLHRRWLDTVPEQLIATGRQLNTEPDRVGELAASGVPTHVLSGEFDYAWPVPLMDEMAERLSARRTVIEGAEHSPNAERPRATVEALVAFWRSLG</sequence>
<dbReference type="PRINTS" id="PR00412">
    <property type="entry name" value="EPOXHYDRLASE"/>
</dbReference>
<dbReference type="Gene3D" id="3.40.50.1820">
    <property type="entry name" value="alpha/beta hydrolase"/>
    <property type="match status" value="1"/>
</dbReference>
<dbReference type="InterPro" id="IPR029058">
    <property type="entry name" value="AB_hydrolase_fold"/>
</dbReference>
<keyword evidence="3" id="KW-1185">Reference proteome</keyword>
<dbReference type="Pfam" id="PF12697">
    <property type="entry name" value="Abhydrolase_6"/>
    <property type="match status" value="1"/>
</dbReference>